<dbReference type="OrthoDB" id="4062651at2759"/>
<dbReference type="InterPro" id="IPR000719">
    <property type="entry name" value="Prot_kinase_dom"/>
</dbReference>
<dbReference type="AlphaFoldDB" id="A0A0P5RR45"/>
<proteinExistence type="predicted"/>
<dbReference type="InterPro" id="IPR045133">
    <property type="entry name" value="IRE1/2-like"/>
</dbReference>
<dbReference type="PROSITE" id="PS50011">
    <property type="entry name" value="PROTEIN_KINASE_DOM"/>
    <property type="match status" value="1"/>
</dbReference>
<reference evidence="1 2" key="1">
    <citation type="submission" date="2016-03" db="EMBL/GenBank/DDBJ databases">
        <title>EvidentialGene: Evidence-directed Construction of Genes on Genomes.</title>
        <authorList>
            <person name="Gilbert D.G."/>
            <person name="Choi J.-H."/>
            <person name="Mockaitis K."/>
            <person name="Colbourne J."/>
            <person name="Pfrender M."/>
        </authorList>
    </citation>
    <scope>NUCLEOTIDE SEQUENCE [LARGE SCALE GENOMIC DNA]</scope>
    <source>
        <strain evidence="1 2">Xinb3</strain>
        <tissue evidence="1">Complete organism</tissue>
    </source>
</reference>
<dbReference type="GO" id="GO:1990604">
    <property type="term" value="C:IRE1-TRAF2-ASK1 complex"/>
    <property type="evidence" value="ECO:0007669"/>
    <property type="project" value="TreeGrafter"/>
</dbReference>
<dbReference type="Gene3D" id="3.30.200.20">
    <property type="entry name" value="Phosphorylase Kinase, domain 1"/>
    <property type="match status" value="1"/>
</dbReference>
<dbReference type="PANTHER" id="PTHR13954:SF6">
    <property type="entry name" value="NON-SPECIFIC SERINE_THREONINE PROTEIN KINASE"/>
    <property type="match status" value="1"/>
</dbReference>
<dbReference type="Gene3D" id="1.10.510.10">
    <property type="entry name" value="Transferase(Phosphotransferase) domain 1"/>
    <property type="match status" value="1"/>
</dbReference>
<evidence type="ECO:0000313" key="2">
    <source>
        <dbReference type="Proteomes" id="UP000076858"/>
    </source>
</evidence>
<dbReference type="InterPro" id="IPR011009">
    <property type="entry name" value="Kinase-like_dom_sf"/>
</dbReference>
<dbReference type="GO" id="GO:0004521">
    <property type="term" value="F:RNA endonuclease activity"/>
    <property type="evidence" value="ECO:0007669"/>
    <property type="project" value="InterPro"/>
</dbReference>
<organism evidence="1 2">
    <name type="scientific">Daphnia magna</name>
    <dbReference type="NCBI Taxonomy" id="35525"/>
    <lineage>
        <taxon>Eukaryota</taxon>
        <taxon>Metazoa</taxon>
        <taxon>Ecdysozoa</taxon>
        <taxon>Arthropoda</taxon>
        <taxon>Crustacea</taxon>
        <taxon>Branchiopoda</taxon>
        <taxon>Diplostraca</taxon>
        <taxon>Cladocera</taxon>
        <taxon>Anomopoda</taxon>
        <taxon>Daphniidae</taxon>
        <taxon>Daphnia</taxon>
    </lineage>
</organism>
<dbReference type="STRING" id="35525.A0A0P5RR45"/>
<dbReference type="SUPFAM" id="SSF56112">
    <property type="entry name" value="Protein kinase-like (PK-like)"/>
    <property type="match status" value="1"/>
</dbReference>
<dbReference type="GO" id="GO:0051082">
    <property type="term" value="F:unfolded protein binding"/>
    <property type="evidence" value="ECO:0007669"/>
    <property type="project" value="TreeGrafter"/>
</dbReference>
<sequence>MTSAVRQNVVDSDVELDRKNVIGQSRKAIIFGGTFGGQTQVVIKRIMTSDLHPYWEKITAGESFNKLAALHHPNVRQVIGVYDDDNFRYHVMELCVASIFDYCCDTYKGEVPSQGDGIFQMISGLHYIHSQGFIHRSIKPENALISPSIQIKISDFGLTMPVSANASFSMSSSQRTSLEMQAPELLQNEEDNSSVEKSDARHNVASDSFSLGCLLYSFLTKGDHPFLSGGSRHFVPLNIIEGKYSLASLGEQHFAVAIIEKLIKREPHERMKLDEALTLLEPQISRA</sequence>
<dbReference type="GO" id="GO:0036498">
    <property type="term" value="P:IRE1-mediated unfolded protein response"/>
    <property type="evidence" value="ECO:0007669"/>
    <property type="project" value="TreeGrafter"/>
</dbReference>
<dbReference type="Proteomes" id="UP000076858">
    <property type="component" value="Unassembled WGS sequence"/>
</dbReference>
<gene>
    <name evidence="1" type="ORF">APZ42_016098</name>
</gene>
<name>A0A0P5RR45_9CRUS</name>
<dbReference type="GO" id="GO:0004674">
    <property type="term" value="F:protein serine/threonine kinase activity"/>
    <property type="evidence" value="ECO:0007669"/>
    <property type="project" value="InterPro"/>
</dbReference>
<dbReference type="Pfam" id="PF00069">
    <property type="entry name" value="Pkinase"/>
    <property type="match status" value="1"/>
</dbReference>
<evidence type="ECO:0000313" key="1">
    <source>
        <dbReference type="EMBL" id="KZS18111.1"/>
    </source>
</evidence>
<dbReference type="GO" id="GO:0005524">
    <property type="term" value="F:ATP binding"/>
    <property type="evidence" value="ECO:0007669"/>
    <property type="project" value="InterPro"/>
</dbReference>
<dbReference type="GO" id="GO:0070059">
    <property type="term" value="P:intrinsic apoptotic signaling pathway in response to endoplasmic reticulum stress"/>
    <property type="evidence" value="ECO:0007669"/>
    <property type="project" value="TreeGrafter"/>
</dbReference>
<keyword evidence="2" id="KW-1185">Reference proteome</keyword>
<dbReference type="PANTHER" id="PTHR13954">
    <property type="entry name" value="IRE1-RELATED"/>
    <property type="match status" value="1"/>
</dbReference>
<comment type="caution">
    <text evidence="1">The sequence shown here is derived from an EMBL/GenBank/DDBJ whole genome shotgun (WGS) entry which is preliminary data.</text>
</comment>
<accession>A0A0P5RR45</accession>
<dbReference type="EMBL" id="LRGB01000568">
    <property type="protein sequence ID" value="KZS18111.1"/>
    <property type="molecule type" value="Genomic_DNA"/>
</dbReference>
<protein>
    <submittedName>
        <fullName evidence="1">Uncharacterized protein</fullName>
    </submittedName>
</protein>